<evidence type="ECO:0000256" key="1">
    <source>
        <dbReference type="ARBA" id="ARBA00022448"/>
    </source>
</evidence>
<dbReference type="PROSITE" id="PS50893">
    <property type="entry name" value="ABC_TRANSPORTER_2"/>
    <property type="match status" value="1"/>
</dbReference>
<dbReference type="GO" id="GO:0016887">
    <property type="term" value="F:ATP hydrolysis activity"/>
    <property type="evidence" value="ECO:0007669"/>
    <property type="project" value="InterPro"/>
</dbReference>
<dbReference type="Pfam" id="PF00005">
    <property type="entry name" value="ABC_tran"/>
    <property type="match status" value="1"/>
</dbReference>
<dbReference type="PROSITE" id="PS00211">
    <property type="entry name" value="ABC_TRANSPORTER_1"/>
    <property type="match status" value="1"/>
</dbReference>
<keyword evidence="1" id="KW-0813">Transport</keyword>
<comment type="caution">
    <text evidence="5">The sequence shown here is derived from an EMBL/GenBank/DDBJ whole genome shotgun (WGS) entry which is preliminary data.</text>
</comment>
<dbReference type="SMART" id="SM00382">
    <property type="entry name" value="AAA"/>
    <property type="match status" value="1"/>
</dbReference>
<organism evidence="5 6">
    <name type="scientific">Staphylococcus succinus</name>
    <dbReference type="NCBI Taxonomy" id="61015"/>
    <lineage>
        <taxon>Bacteria</taxon>
        <taxon>Bacillati</taxon>
        <taxon>Bacillota</taxon>
        <taxon>Bacilli</taxon>
        <taxon>Bacillales</taxon>
        <taxon>Staphylococcaceae</taxon>
        <taxon>Staphylococcus</taxon>
    </lineage>
</organism>
<dbReference type="AlphaFoldDB" id="A0A9Q6HPZ2"/>
<dbReference type="Gene3D" id="3.40.50.300">
    <property type="entry name" value="P-loop containing nucleotide triphosphate hydrolases"/>
    <property type="match status" value="1"/>
</dbReference>
<keyword evidence="3 5" id="KW-0067">ATP-binding</keyword>
<dbReference type="RefSeq" id="WP_073505602.1">
    <property type="nucleotide sequence ID" value="NZ_CP018199.1"/>
</dbReference>
<sequence length="216" mass="24721">MLKLENISYKVDNRVIINDLNLKIEKGDTIAIIGPSGSGKSTLLRLISNLISPTKGELYLNGKAYNQINPERLRMDISYLLQESDLFDRTIGENLAFPSIARGDKFNRKKAKSLLKAVGLGHYHFNTRVERLSGGERQRITIARQLMYTPKMLLLDEATSALDTENSENIERIIFKLAEEGISVLWITHSNNQSMRHFKKRIRLVDGKIEKEEHLR</sequence>
<name>A0A9Q6HPZ2_9STAP</name>
<dbReference type="PANTHER" id="PTHR43423:SF1">
    <property type="entry name" value="ABC TRANSPORTER I FAMILY MEMBER 17"/>
    <property type="match status" value="1"/>
</dbReference>
<dbReference type="EMBL" id="PZFQ01000016">
    <property type="protein sequence ID" value="PTI75825.1"/>
    <property type="molecule type" value="Genomic_DNA"/>
</dbReference>
<evidence type="ECO:0000313" key="5">
    <source>
        <dbReference type="EMBL" id="PTI75825.1"/>
    </source>
</evidence>
<keyword evidence="2" id="KW-0547">Nucleotide-binding</keyword>
<evidence type="ECO:0000256" key="2">
    <source>
        <dbReference type="ARBA" id="ARBA00022741"/>
    </source>
</evidence>
<reference evidence="5 6" key="1">
    <citation type="journal article" date="2016" name="Front. Microbiol.">
        <title>Comprehensive Phylogenetic Analysis of Bovine Non-aureus Staphylococci Species Based on Whole-Genome Sequencing.</title>
        <authorList>
            <person name="Naushad S."/>
            <person name="Barkema H.W."/>
            <person name="Luby C."/>
            <person name="Condas L.A."/>
            <person name="Nobrega D.B."/>
            <person name="Carson D.A."/>
            <person name="De Buck J."/>
        </authorList>
    </citation>
    <scope>NUCLEOTIDE SEQUENCE [LARGE SCALE GENOMIC DNA]</scope>
    <source>
        <strain evidence="5 6">SNUC 1231</strain>
    </source>
</reference>
<proteinExistence type="predicted"/>
<dbReference type="SUPFAM" id="SSF52540">
    <property type="entry name" value="P-loop containing nucleoside triphosphate hydrolases"/>
    <property type="match status" value="1"/>
</dbReference>
<protein>
    <submittedName>
        <fullName evidence="5">Methionine ABC transporter ATP-binding protein</fullName>
    </submittedName>
</protein>
<gene>
    <name evidence="5" type="ORF">BU058_06155</name>
</gene>
<dbReference type="PANTHER" id="PTHR43423">
    <property type="entry name" value="ABC TRANSPORTER I FAMILY MEMBER 17"/>
    <property type="match status" value="1"/>
</dbReference>
<dbReference type="Proteomes" id="UP000241960">
    <property type="component" value="Unassembled WGS sequence"/>
</dbReference>
<feature type="domain" description="ABC transporter" evidence="4">
    <location>
        <begin position="2"/>
        <end position="215"/>
    </location>
</feature>
<dbReference type="GO" id="GO:0005524">
    <property type="term" value="F:ATP binding"/>
    <property type="evidence" value="ECO:0007669"/>
    <property type="project" value="UniProtKB-KW"/>
</dbReference>
<dbReference type="InterPro" id="IPR027417">
    <property type="entry name" value="P-loop_NTPase"/>
</dbReference>
<dbReference type="InterPro" id="IPR003439">
    <property type="entry name" value="ABC_transporter-like_ATP-bd"/>
</dbReference>
<evidence type="ECO:0000256" key="3">
    <source>
        <dbReference type="ARBA" id="ARBA00022840"/>
    </source>
</evidence>
<evidence type="ECO:0000313" key="6">
    <source>
        <dbReference type="Proteomes" id="UP000241960"/>
    </source>
</evidence>
<dbReference type="InterPro" id="IPR017871">
    <property type="entry name" value="ABC_transporter-like_CS"/>
</dbReference>
<dbReference type="InterPro" id="IPR003593">
    <property type="entry name" value="AAA+_ATPase"/>
</dbReference>
<evidence type="ECO:0000259" key="4">
    <source>
        <dbReference type="PROSITE" id="PS50893"/>
    </source>
</evidence>
<accession>A0A9Q6HPZ2</accession>